<dbReference type="GO" id="GO:0071819">
    <property type="term" value="C:DUBm complex"/>
    <property type="evidence" value="ECO:0007669"/>
    <property type="project" value="UniProtKB-UniRule"/>
</dbReference>
<dbReference type="GO" id="GO:0005654">
    <property type="term" value="C:nucleoplasm"/>
    <property type="evidence" value="ECO:0007669"/>
    <property type="project" value="UniProtKB-SubCell"/>
</dbReference>
<dbReference type="OrthoDB" id="6221744at2759"/>
<comment type="subunit">
    <text evidence="1">Component of the nuclear pore complex (NPC)-associated TREX-2 complex (transcription and export complex 2), composed of at least SUS1, SAC3, THP1, SEM1, and CDC31. TREX-2 contains 2 SUS1 chains. The TREX-2 complex interacts with the nucleoporin NUP1. Component of the 1.8 MDa SAGA transcription coactivator-HAT complex. SAGA is built of 5 distinct domains with specialized functions. Within the SAGA complex, SUS1, SGF11, SGF73 and UBP8 form an additional subcomplex of SAGA called the DUB module (deubiquitination module). Interacts directly with THP1, SAC3, SGF11, and with the RNA polymerase II.</text>
</comment>
<comment type="similarity">
    <text evidence="1">Belongs to the ENY2 family.</text>
</comment>
<keyword evidence="4" id="KW-1185">Reference proteome</keyword>
<dbReference type="EMBL" id="AJIL01000171">
    <property type="protein sequence ID" value="KNE92205.1"/>
    <property type="molecule type" value="Genomic_DNA"/>
</dbReference>
<dbReference type="Proteomes" id="UP000054564">
    <property type="component" value="Unassembled WGS sequence"/>
</dbReference>
<keyword evidence="1" id="KW-0805">Transcription regulation</keyword>
<keyword evidence="1" id="KW-0156">Chromatin regulator</keyword>
<keyword evidence="1" id="KW-0804">Transcription</keyword>
<evidence type="ECO:0000256" key="1">
    <source>
        <dbReference type="HAMAP-Rule" id="MF_03046"/>
    </source>
</evidence>
<sequence length="157" mass="18006">MNPINKKLKSNNDQQQQQQPENNETDQQKSIEDSITNQLKNRMLISGEWLRLQKILMNKLRGSNWEENLRCEAEARALDKDNPTLSKLINHLRPIAQNTIPEELKQEIAASISKFIKANIEEQDDDDDDDDDDDGPDGNGNDDDDDDDDDEAMEEVV</sequence>
<keyword evidence="1" id="KW-0963">Cytoplasm</keyword>
<comment type="caution">
    <text evidence="3">The sequence shown here is derived from an EMBL/GenBank/DDBJ whole genome shotgun (WGS) entry which is preliminary data.</text>
</comment>
<comment type="function">
    <text evidence="1">Involved in mRNA export coupled transcription activation by association with both the TREX-2 and the SAGA complexes. At the promoters, SAGA is required for recruitment of the basal transcription machinery. It influences RNA polymerase II transcriptional activity through different activities such as TBP interaction and promoter selectivity, interaction with transcription activators, and chromatin modification through histone acetylation and deubiquitination. Within the SAGA complex, participates to a subcomplex required for deubiquitination of H2B and for the maintenance of steady-state H3 methylation levels. The TREX-2 complex functions in docking export-competent ribonucleoprotein particles (mRNPs) to the nuclear entrance of the nuclear pore complex (nuclear basket). TREX-2 participates in mRNA export and accurate chromatin positioning in the nucleus by tethering genes to the nuclear periphery. May also be involved in cytoplasmic mRNA decay by interaction with components of P-bodies.</text>
</comment>
<dbReference type="GO" id="GO:0006325">
    <property type="term" value="P:chromatin organization"/>
    <property type="evidence" value="ECO:0007669"/>
    <property type="project" value="UniProtKB-KW"/>
</dbReference>
<dbReference type="PANTHER" id="PTHR12514">
    <property type="entry name" value="ENHANCER OF YELLOW 2 TRANSCRIPTION FACTOR"/>
    <property type="match status" value="1"/>
</dbReference>
<evidence type="ECO:0000313" key="3">
    <source>
        <dbReference type="EMBL" id="KNE92205.1"/>
    </source>
</evidence>
<organism evidence="3 4">
    <name type="scientific">Puccinia striiformis f. sp. tritici PST-78</name>
    <dbReference type="NCBI Taxonomy" id="1165861"/>
    <lineage>
        <taxon>Eukaryota</taxon>
        <taxon>Fungi</taxon>
        <taxon>Dikarya</taxon>
        <taxon>Basidiomycota</taxon>
        <taxon>Pucciniomycotina</taxon>
        <taxon>Pucciniomycetes</taxon>
        <taxon>Pucciniales</taxon>
        <taxon>Pucciniaceae</taxon>
        <taxon>Puccinia</taxon>
    </lineage>
</organism>
<reference evidence="4" key="1">
    <citation type="submission" date="2014-03" db="EMBL/GenBank/DDBJ databases">
        <title>The Genome Sequence of Puccinia striiformis f. sp. tritici PST-78.</title>
        <authorList>
            <consortium name="The Broad Institute Genome Sequencing Platform"/>
            <person name="Cuomo C."/>
            <person name="Hulbert S."/>
            <person name="Chen X."/>
            <person name="Walker B."/>
            <person name="Young S.K."/>
            <person name="Zeng Q."/>
            <person name="Gargeya S."/>
            <person name="Fitzgerald M."/>
            <person name="Haas B."/>
            <person name="Abouelleil A."/>
            <person name="Alvarado L."/>
            <person name="Arachchi H.M."/>
            <person name="Berlin A.M."/>
            <person name="Chapman S.B."/>
            <person name="Goldberg J."/>
            <person name="Griggs A."/>
            <person name="Gujja S."/>
            <person name="Hansen M."/>
            <person name="Howarth C."/>
            <person name="Imamovic A."/>
            <person name="Larimer J."/>
            <person name="McCowan C."/>
            <person name="Montmayeur A."/>
            <person name="Murphy C."/>
            <person name="Neiman D."/>
            <person name="Pearson M."/>
            <person name="Priest M."/>
            <person name="Roberts A."/>
            <person name="Saif S."/>
            <person name="Shea T."/>
            <person name="Sisk P."/>
            <person name="Sykes S."/>
            <person name="Wortman J."/>
            <person name="Nusbaum C."/>
            <person name="Birren B."/>
        </authorList>
    </citation>
    <scope>NUCLEOTIDE SEQUENCE [LARGE SCALE GENOMIC DNA]</scope>
    <source>
        <strain evidence="4">race PST-78</strain>
    </source>
</reference>
<evidence type="ECO:0000313" key="4">
    <source>
        <dbReference type="Proteomes" id="UP000054564"/>
    </source>
</evidence>
<feature type="region of interest" description="Disordered" evidence="2">
    <location>
        <begin position="118"/>
        <end position="157"/>
    </location>
</feature>
<keyword evidence="1" id="KW-0010">Activator</keyword>
<dbReference type="GO" id="GO:0000932">
    <property type="term" value="C:P-body"/>
    <property type="evidence" value="ECO:0007669"/>
    <property type="project" value="UniProtKB-SubCell"/>
</dbReference>
<gene>
    <name evidence="1" type="primary">SUS1</name>
    <name evidence="3" type="ORF">PSTG_14375</name>
</gene>
<dbReference type="HAMAP" id="MF_03046">
    <property type="entry name" value="ENY2_Sus1"/>
    <property type="match status" value="1"/>
</dbReference>
<dbReference type="GO" id="GO:0006368">
    <property type="term" value="P:transcription elongation by RNA polymerase II"/>
    <property type="evidence" value="ECO:0007669"/>
    <property type="project" value="UniProtKB-UniRule"/>
</dbReference>
<dbReference type="GO" id="GO:0015031">
    <property type="term" value="P:protein transport"/>
    <property type="evidence" value="ECO:0007669"/>
    <property type="project" value="UniProtKB-KW"/>
</dbReference>
<feature type="compositionally biased region" description="Acidic residues" evidence="2">
    <location>
        <begin position="121"/>
        <end position="157"/>
    </location>
</feature>
<keyword evidence="1" id="KW-0539">Nucleus</keyword>
<dbReference type="Pfam" id="PF10163">
    <property type="entry name" value="EnY2"/>
    <property type="match status" value="1"/>
</dbReference>
<dbReference type="Gene3D" id="1.10.246.140">
    <property type="match status" value="1"/>
</dbReference>
<keyword evidence="1" id="KW-0509">mRNA transport</keyword>
<dbReference type="GO" id="GO:0003713">
    <property type="term" value="F:transcription coactivator activity"/>
    <property type="evidence" value="ECO:0007669"/>
    <property type="project" value="UniProtKB-UniRule"/>
</dbReference>
<keyword evidence="1" id="KW-0811">Translocation</keyword>
<proteinExistence type="inferred from homology"/>
<feature type="region of interest" description="Disordered" evidence="2">
    <location>
        <begin position="1"/>
        <end position="30"/>
    </location>
</feature>
<dbReference type="InterPro" id="IPR038212">
    <property type="entry name" value="TF_EnY2_sf"/>
</dbReference>
<name>A0A0L0UYV4_9BASI</name>
<keyword evidence="1" id="KW-0653">Protein transport</keyword>
<dbReference type="GO" id="GO:0006406">
    <property type="term" value="P:mRNA export from nucleus"/>
    <property type="evidence" value="ECO:0007669"/>
    <property type="project" value="UniProtKB-UniRule"/>
</dbReference>
<evidence type="ECO:0000256" key="2">
    <source>
        <dbReference type="SAM" id="MobiDB-lite"/>
    </source>
</evidence>
<dbReference type="STRING" id="1165861.A0A0L0UYV4"/>
<comment type="subcellular location">
    <subcellularLocation>
        <location evidence="1">Nucleus</location>
        <location evidence="1">Nucleoplasm</location>
    </subcellularLocation>
    <subcellularLocation>
        <location evidence="1">Cytoplasm</location>
        <location evidence="1">P-body</location>
    </subcellularLocation>
</comment>
<feature type="compositionally biased region" description="Low complexity" evidence="2">
    <location>
        <begin position="11"/>
        <end position="22"/>
    </location>
</feature>
<dbReference type="InterPro" id="IPR018783">
    <property type="entry name" value="TF_ENY2"/>
</dbReference>
<keyword evidence="1" id="KW-0813">Transport</keyword>
<dbReference type="AlphaFoldDB" id="A0A0L0UYV4"/>
<protein>
    <recommendedName>
        <fullName evidence="1">Transcription and mRNA export factor SUS1</fullName>
    </recommendedName>
</protein>
<dbReference type="GO" id="GO:0005643">
    <property type="term" value="C:nuclear pore"/>
    <property type="evidence" value="ECO:0007669"/>
    <property type="project" value="UniProtKB-UniRule"/>
</dbReference>
<dbReference type="GO" id="GO:0000124">
    <property type="term" value="C:SAGA complex"/>
    <property type="evidence" value="ECO:0007669"/>
    <property type="project" value="UniProtKB-UniRule"/>
</dbReference>
<dbReference type="GO" id="GO:0070390">
    <property type="term" value="C:transcription export complex 2"/>
    <property type="evidence" value="ECO:0007669"/>
    <property type="project" value="UniProtKB-UniRule"/>
</dbReference>
<accession>A0A0L0UYV4</accession>